<keyword evidence="4" id="KW-1185">Reference proteome</keyword>
<dbReference type="SUPFAM" id="SSF53850">
    <property type="entry name" value="Periplasmic binding protein-like II"/>
    <property type="match status" value="1"/>
</dbReference>
<sequence length="345" mass="36663">MNAFTSFAGIKLFTGFARVASLTRVRVAAALVIAAAWSAVPGPARAETYPSHPVTIVVPFGAGGSADVYARVLAQRLGRETGQSFVVENRPGAGAVIGTQYVAKAAPDGYTLLMMSNTQTVNETLLKRRPYNLMQDFTAVAPVNEAPLVLVVRAGLPVKSVKELIEQAKRSPGKFNYASSGTGTPYHMAGELFKSMAGINIAHIPYKSSGGARTDVLGGQVDMMFDAVSTMTELIRTGKVVALATTGKERSSVLPDTPTMAEAGVPGYTATIWLGLLAPKGTPPDVVNFLNERISRIADQPDIRSEWAQSGVTPMKMTPAQFTTFLKQDIDKWGAIVKSANITVD</sequence>
<evidence type="ECO:0000256" key="2">
    <source>
        <dbReference type="SAM" id="SignalP"/>
    </source>
</evidence>
<dbReference type="RefSeq" id="WP_094852106.1">
    <property type="nucleotide sequence ID" value="NZ_NEVM01000001.1"/>
</dbReference>
<dbReference type="PANTHER" id="PTHR42928">
    <property type="entry name" value="TRICARBOXYLATE-BINDING PROTEIN"/>
    <property type="match status" value="1"/>
</dbReference>
<keyword evidence="2" id="KW-0732">Signal</keyword>
<dbReference type="InterPro" id="IPR042100">
    <property type="entry name" value="Bug_dom1"/>
</dbReference>
<organism evidence="3 4">
    <name type="scientific">Bordetella genomosp. 10</name>
    <dbReference type="NCBI Taxonomy" id="1416804"/>
    <lineage>
        <taxon>Bacteria</taxon>
        <taxon>Pseudomonadati</taxon>
        <taxon>Pseudomonadota</taxon>
        <taxon>Betaproteobacteria</taxon>
        <taxon>Burkholderiales</taxon>
        <taxon>Alcaligenaceae</taxon>
        <taxon>Bordetella</taxon>
    </lineage>
</organism>
<dbReference type="Gene3D" id="3.40.190.150">
    <property type="entry name" value="Bordetella uptake gene, domain 1"/>
    <property type="match status" value="1"/>
</dbReference>
<protein>
    <submittedName>
        <fullName evidence="3">MFS transporter</fullName>
    </submittedName>
</protein>
<reference evidence="4" key="1">
    <citation type="submission" date="2017-05" db="EMBL/GenBank/DDBJ databases">
        <title>Complete and WGS of Bordetella genogroups.</title>
        <authorList>
            <person name="Spilker T."/>
            <person name="Lipuma J."/>
        </authorList>
    </citation>
    <scope>NUCLEOTIDE SEQUENCE [LARGE SCALE GENOMIC DNA]</scope>
    <source>
        <strain evidence="4">AU16122</strain>
    </source>
</reference>
<dbReference type="Gene3D" id="3.40.190.10">
    <property type="entry name" value="Periplasmic binding protein-like II"/>
    <property type="match status" value="1"/>
</dbReference>
<dbReference type="AlphaFoldDB" id="A0A261SKR7"/>
<dbReference type="EMBL" id="NEVM01000001">
    <property type="protein sequence ID" value="OZI38004.1"/>
    <property type="molecule type" value="Genomic_DNA"/>
</dbReference>
<evidence type="ECO:0000313" key="4">
    <source>
        <dbReference type="Proteomes" id="UP000216020"/>
    </source>
</evidence>
<proteinExistence type="inferred from homology"/>
<dbReference type="CDD" id="cd13578">
    <property type="entry name" value="PBP2_Bug27"/>
    <property type="match status" value="1"/>
</dbReference>
<gene>
    <name evidence="3" type="ORF">CAL29_06515</name>
</gene>
<name>A0A261SKR7_9BORD</name>
<dbReference type="PANTHER" id="PTHR42928:SF5">
    <property type="entry name" value="BLR1237 PROTEIN"/>
    <property type="match status" value="1"/>
</dbReference>
<evidence type="ECO:0000313" key="3">
    <source>
        <dbReference type="EMBL" id="OZI38004.1"/>
    </source>
</evidence>
<dbReference type="Pfam" id="PF03401">
    <property type="entry name" value="TctC"/>
    <property type="match status" value="1"/>
</dbReference>
<comment type="caution">
    <text evidence="3">The sequence shown here is derived from an EMBL/GenBank/DDBJ whole genome shotgun (WGS) entry which is preliminary data.</text>
</comment>
<dbReference type="Proteomes" id="UP000216020">
    <property type="component" value="Unassembled WGS sequence"/>
</dbReference>
<evidence type="ECO:0000256" key="1">
    <source>
        <dbReference type="ARBA" id="ARBA00006987"/>
    </source>
</evidence>
<dbReference type="InterPro" id="IPR005064">
    <property type="entry name" value="BUG"/>
</dbReference>
<dbReference type="PIRSF" id="PIRSF017082">
    <property type="entry name" value="YflP"/>
    <property type="match status" value="1"/>
</dbReference>
<accession>A0A261SKR7</accession>
<comment type="similarity">
    <text evidence="1">Belongs to the UPF0065 (bug) family.</text>
</comment>
<dbReference type="OrthoDB" id="8678477at2"/>
<feature type="chain" id="PRO_5013351614" evidence="2">
    <location>
        <begin position="47"/>
        <end position="345"/>
    </location>
</feature>
<feature type="signal peptide" evidence="2">
    <location>
        <begin position="1"/>
        <end position="46"/>
    </location>
</feature>